<keyword evidence="4" id="KW-0732">Signal</keyword>
<dbReference type="PRINTS" id="PR00740">
    <property type="entry name" value="GLHYDRLASE27"/>
</dbReference>
<dbReference type="Pfam" id="PF16499">
    <property type="entry name" value="Melibiase_2"/>
    <property type="match status" value="1"/>
</dbReference>
<evidence type="ECO:0000313" key="10">
    <source>
        <dbReference type="Proteomes" id="UP000799438"/>
    </source>
</evidence>
<evidence type="ECO:0000256" key="3">
    <source>
        <dbReference type="ARBA" id="ARBA00012755"/>
    </source>
</evidence>
<evidence type="ECO:0000313" key="9">
    <source>
        <dbReference type="EMBL" id="KAF2138195.1"/>
    </source>
</evidence>
<dbReference type="AlphaFoldDB" id="A0A6A6B4K5"/>
<dbReference type="EMBL" id="ML995497">
    <property type="protein sequence ID" value="KAF2138195.1"/>
    <property type="molecule type" value="Genomic_DNA"/>
</dbReference>
<name>A0A6A6B4K5_9PEZI</name>
<dbReference type="GO" id="GO:0004557">
    <property type="term" value="F:alpha-galactosidase activity"/>
    <property type="evidence" value="ECO:0007669"/>
    <property type="project" value="UniProtKB-EC"/>
</dbReference>
<dbReference type="GeneID" id="54303314"/>
<dbReference type="InterPro" id="IPR017853">
    <property type="entry name" value="GH"/>
</dbReference>
<dbReference type="Proteomes" id="UP000799438">
    <property type="component" value="Unassembled WGS sequence"/>
</dbReference>
<keyword evidence="7" id="KW-1015">Disulfide bond</keyword>
<protein>
    <recommendedName>
        <fullName evidence="3 7">Alpha-galactosidase</fullName>
        <ecNumber evidence="3 7">3.2.1.22</ecNumber>
    </recommendedName>
    <alternativeName>
        <fullName evidence="7">Melibiase</fullName>
    </alternativeName>
</protein>
<dbReference type="InterPro" id="IPR013780">
    <property type="entry name" value="Glyco_hydro_b"/>
</dbReference>
<dbReference type="Gene3D" id="2.60.40.1180">
    <property type="entry name" value="Golgi alpha-mannosidase II"/>
    <property type="match status" value="1"/>
</dbReference>
<evidence type="ECO:0000256" key="6">
    <source>
        <dbReference type="ARBA" id="ARBA00023295"/>
    </source>
</evidence>
<dbReference type="RefSeq" id="XP_033393908.1">
    <property type="nucleotide sequence ID" value="XM_033545808.1"/>
</dbReference>
<evidence type="ECO:0000259" key="8">
    <source>
        <dbReference type="Pfam" id="PF17801"/>
    </source>
</evidence>
<dbReference type="OrthoDB" id="5795902at2759"/>
<dbReference type="SUPFAM" id="SSF51445">
    <property type="entry name" value="(Trans)glycosidases"/>
    <property type="match status" value="1"/>
</dbReference>
<keyword evidence="5 7" id="KW-0378">Hydrolase</keyword>
<dbReference type="FunFam" id="3.20.20.70:FF:000197">
    <property type="entry name" value="Alpha-galactosidase"/>
    <property type="match status" value="1"/>
</dbReference>
<dbReference type="GO" id="GO:0005975">
    <property type="term" value="P:carbohydrate metabolic process"/>
    <property type="evidence" value="ECO:0007669"/>
    <property type="project" value="InterPro"/>
</dbReference>
<dbReference type="PANTHER" id="PTHR11452">
    <property type="entry name" value="ALPHA-GALACTOSIDASE/ALPHA-N-ACETYLGALACTOSAMINIDASE"/>
    <property type="match status" value="1"/>
</dbReference>
<reference evidence="9" key="1">
    <citation type="journal article" date="2020" name="Stud. Mycol.">
        <title>101 Dothideomycetes genomes: a test case for predicting lifestyles and emergence of pathogens.</title>
        <authorList>
            <person name="Haridas S."/>
            <person name="Albert R."/>
            <person name="Binder M."/>
            <person name="Bloem J."/>
            <person name="Labutti K."/>
            <person name="Salamov A."/>
            <person name="Andreopoulos B."/>
            <person name="Baker S."/>
            <person name="Barry K."/>
            <person name="Bills G."/>
            <person name="Bluhm B."/>
            <person name="Cannon C."/>
            <person name="Castanera R."/>
            <person name="Culley D."/>
            <person name="Daum C."/>
            <person name="Ezra D."/>
            <person name="Gonzalez J."/>
            <person name="Henrissat B."/>
            <person name="Kuo A."/>
            <person name="Liang C."/>
            <person name="Lipzen A."/>
            <person name="Lutzoni F."/>
            <person name="Magnuson J."/>
            <person name="Mondo S."/>
            <person name="Nolan M."/>
            <person name="Ohm R."/>
            <person name="Pangilinan J."/>
            <person name="Park H.-J."/>
            <person name="Ramirez L."/>
            <person name="Alfaro M."/>
            <person name="Sun H."/>
            <person name="Tritt A."/>
            <person name="Yoshinaga Y."/>
            <person name="Zwiers L.-H."/>
            <person name="Turgeon B."/>
            <person name="Goodwin S."/>
            <person name="Spatafora J."/>
            <person name="Crous P."/>
            <person name="Grigoriev I."/>
        </authorList>
    </citation>
    <scope>NUCLEOTIDE SEQUENCE</scope>
    <source>
        <strain evidence="9">CBS 121167</strain>
    </source>
</reference>
<dbReference type="InterPro" id="IPR002241">
    <property type="entry name" value="Glyco_hydro_27"/>
</dbReference>
<dbReference type="InterPro" id="IPR013785">
    <property type="entry name" value="Aldolase_TIM"/>
</dbReference>
<dbReference type="SUPFAM" id="SSF51011">
    <property type="entry name" value="Glycosyl hydrolase domain"/>
    <property type="match status" value="1"/>
</dbReference>
<evidence type="ECO:0000256" key="1">
    <source>
        <dbReference type="ARBA" id="ARBA00001255"/>
    </source>
</evidence>
<evidence type="ECO:0000256" key="2">
    <source>
        <dbReference type="ARBA" id="ARBA00009743"/>
    </source>
</evidence>
<dbReference type="Gene3D" id="3.20.20.70">
    <property type="entry name" value="Aldolase class I"/>
    <property type="match status" value="1"/>
</dbReference>
<proteinExistence type="inferred from homology"/>
<dbReference type="Gene3D" id="2.60.120.260">
    <property type="entry name" value="Galactose-binding domain-like"/>
    <property type="match status" value="1"/>
</dbReference>
<dbReference type="CDD" id="cd14792">
    <property type="entry name" value="GH27"/>
    <property type="match status" value="1"/>
</dbReference>
<sequence length="557" mass="60469">MSERAKQTNPSVAGIMISQTLFLILSFLLACSDITQRAAAATIRTPTPLMGWNSYNHYGCYPNETLIKANAAGLLAHGLADLGYNTVTVDCGWPAKERTPAGRLTWNATLFPSGFPALGDWLHERGLKFGLYSGGGKWECDNVDGEAKLPASLGKEREDARSFADWGGDTLKYDNCWANVSEGISNYHPSERDPSTRFRAMADALNAQNRSIVYQICQWGVGNDLGRWAAQIGDSWRISNDIVNNWQSIWRIANQVVPFWRHTGVGRYADMDMLIVGLKALTPAQERTHFTLWSLAKSPLVLGLPLTSTEPPPASSLAILSNRAVLAINQDALGQQARLARRYDADSPAGGYDVWAGELTEGRTVAAVVNWRNASRDVVLDLSALGLHKADAAYDVWADEEVGPLDARAQFRLDAHDVKLLVLGGLTPAQQNLTQKAYYAATSASLTRGARAVSCAPGACLPAGSKVTDLAPGADVTFENVAGGQQLVLDYVNYDVALESAWTDGTNTRNVTVSVNGGEARRWEVPISGGNWEEAARMRAGTSSLWAWTRGWAPRSR</sequence>
<dbReference type="PANTHER" id="PTHR11452:SF75">
    <property type="entry name" value="ALPHA-GALACTOSIDASE MEL1"/>
    <property type="match status" value="1"/>
</dbReference>
<dbReference type="InterPro" id="IPR041233">
    <property type="entry name" value="Melibiase_C"/>
</dbReference>
<evidence type="ECO:0000256" key="5">
    <source>
        <dbReference type="ARBA" id="ARBA00022801"/>
    </source>
</evidence>
<dbReference type="EC" id="3.2.1.22" evidence="3 7"/>
<keyword evidence="6 7" id="KW-0326">Glycosidase</keyword>
<evidence type="ECO:0000256" key="4">
    <source>
        <dbReference type="ARBA" id="ARBA00022729"/>
    </source>
</evidence>
<gene>
    <name evidence="9" type="ORF">K452DRAFT_353107</name>
</gene>
<comment type="similarity">
    <text evidence="2 7">Belongs to the glycosyl hydrolase 27 family.</text>
</comment>
<keyword evidence="10" id="KW-1185">Reference proteome</keyword>
<dbReference type="Pfam" id="PF17801">
    <property type="entry name" value="Melibiase_C"/>
    <property type="match status" value="1"/>
</dbReference>
<feature type="domain" description="Alpha galactosidase C-terminal" evidence="8">
    <location>
        <begin position="350"/>
        <end position="423"/>
    </location>
</feature>
<dbReference type="CDD" id="cd04081">
    <property type="entry name" value="CBM35_galactosidase-like"/>
    <property type="match status" value="1"/>
</dbReference>
<organism evidence="9 10">
    <name type="scientific">Aplosporella prunicola CBS 121167</name>
    <dbReference type="NCBI Taxonomy" id="1176127"/>
    <lineage>
        <taxon>Eukaryota</taxon>
        <taxon>Fungi</taxon>
        <taxon>Dikarya</taxon>
        <taxon>Ascomycota</taxon>
        <taxon>Pezizomycotina</taxon>
        <taxon>Dothideomycetes</taxon>
        <taxon>Dothideomycetes incertae sedis</taxon>
        <taxon>Botryosphaeriales</taxon>
        <taxon>Aplosporellaceae</taxon>
        <taxon>Aplosporella</taxon>
    </lineage>
</organism>
<evidence type="ECO:0000256" key="7">
    <source>
        <dbReference type="RuleBase" id="RU361168"/>
    </source>
</evidence>
<accession>A0A6A6B4K5</accession>
<dbReference type="PROSITE" id="PS51257">
    <property type="entry name" value="PROKAR_LIPOPROTEIN"/>
    <property type="match status" value="1"/>
</dbReference>
<comment type="catalytic activity">
    <reaction evidence="1 7">
        <text>Hydrolysis of terminal, non-reducing alpha-D-galactose residues in alpha-D-galactosides, including galactose oligosaccharides, galactomannans and galactolipids.</text>
        <dbReference type="EC" id="3.2.1.22"/>
    </reaction>
</comment>